<dbReference type="PROSITE" id="PS51257">
    <property type="entry name" value="PROKAR_LIPOPROTEIN"/>
    <property type="match status" value="1"/>
</dbReference>
<organism evidence="2 3">
    <name type="scientific">Caenispirillum bisanense</name>
    <dbReference type="NCBI Taxonomy" id="414052"/>
    <lineage>
        <taxon>Bacteria</taxon>
        <taxon>Pseudomonadati</taxon>
        <taxon>Pseudomonadota</taxon>
        <taxon>Alphaproteobacteria</taxon>
        <taxon>Rhodospirillales</taxon>
        <taxon>Novispirillaceae</taxon>
        <taxon>Caenispirillum</taxon>
    </lineage>
</organism>
<keyword evidence="3" id="KW-1185">Reference proteome</keyword>
<sequence length="80" mass="8267">MPLPVRAALVGLATLALAACGAATVVGSSAEAILLRVPDQAAVQGTRAQAAEHCAERYRTPVLVSADPLGDEVLARWECR</sequence>
<evidence type="ECO:0000313" key="2">
    <source>
        <dbReference type="EMBL" id="SOD97789.1"/>
    </source>
</evidence>
<protein>
    <recommendedName>
        <fullName evidence="4">Lipoprotein</fullName>
    </recommendedName>
</protein>
<evidence type="ECO:0008006" key="4">
    <source>
        <dbReference type="Google" id="ProtNLM"/>
    </source>
</evidence>
<reference evidence="2 3" key="1">
    <citation type="submission" date="2017-09" db="EMBL/GenBank/DDBJ databases">
        <authorList>
            <person name="Ehlers B."/>
            <person name="Leendertz F.H."/>
        </authorList>
    </citation>
    <scope>NUCLEOTIDE SEQUENCE [LARGE SCALE GENOMIC DNA]</scope>
    <source>
        <strain evidence="2 3">USBA 140</strain>
    </source>
</reference>
<dbReference type="RefSeq" id="WP_097280195.1">
    <property type="nucleotide sequence ID" value="NZ_OCNJ01000007.1"/>
</dbReference>
<dbReference type="EMBL" id="OCNJ01000007">
    <property type="protein sequence ID" value="SOD97789.1"/>
    <property type="molecule type" value="Genomic_DNA"/>
</dbReference>
<name>A0A286GRV5_9PROT</name>
<gene>
    <name evidence="2" type="ORF">SAMN05421508_10782</name>
</gene>
<proteinExistence type="predicted"/>
<feature type="signal peptide" evidence="1">
    <location>
        <begin position="1"/>
        <end position="18"/>
    </location>
</feature>
<accession>A0A286GRV5</accession>
<dbReference type="AlphaFoldDB" id="A0A286GRV5"/>
<dbReference type="Proteomes" id="UP000219621">
    <property type="component" value="Unassembled WGS sequence"/>
</dbReference>
<feature type="chain" id="PRO_5012245017" description="Lipoprotein" evidence="1">
    <location>
        <begin position="19"/>
        <end position="80"/>
    </location>
</feature>
<evidence type="ECO:0000313" key="3">
    <source>
        <dbReference type="Proteomes" id="UP000219621"/>
    </source>
</evidence>
<evidence type="ECO:0000256" key="1">
    <source>
        <dbReference type="SAM" id="SignalP"/>
    </source>
</evidence>
<keyword evidence="1" id="KW-0732">Signal</keyword>